<protein>
    <recommendedName>
        <fullName evidence="4">C2H2-type domain-containing protein</fullName>
    </recommendedName>
</protein>
<dbReference type="VEuPathDB" id="CryptoDB:Cvel_1838"/>
<feature type="domain" description="C2H2-type" evidence="4">
    <location>
        <begin position="193"/>
        <end position="221"/>
    </location>
</feature>
<feature type="signal peptide" evidence="3">
    <location>
        <begin position="1"/>
        <end position="16"/>
    </location>
</feature>
<dbReference type="PROSITE" id="PS50157">
    <property type="entry name" value="ZINC_FINGER_C2H2_2"/>
    <property type="match status" value="1"/>
</dbReference>
<name>A0A0G4I5K0_9ALVE</name>
<dbReference type="EMBL" id="CDMZ01005173">
    <property type="protein sequence ID" value="CEM52183.1"/>
    <property type="molecule type" value="Genomic_DNA"/>
</dbReference>
<dbReference type="GO" id="GO:0008270">
    <property type="term" value="F:zinc ion binding"/>
    <property type="evidence" value="ECO:0007669"/>
    <property type="project" value="UniProtKB-KW"/>
</dbReference>
<evidence type="ECO:0000256" key="3">
    <source>
        <dbReference type="SAM" id="SignalP"/>
    </source>
</evidence>
<dbReference type="PROSITE" id="PS00028">
    <property type="entry name" value="ZINC_FINGER_C2H2_1"/>
    <property type="match status" value="1"/>
</dbReference>
<evidence type="ECO:0000313" key="5">
    <source>
        <dbReference type="EMBL" id="CEM52183.1"/>
    </source>
</evidence>
<evidence type="ECO:0000256" key="1">
    <source>
        <dbReference type="PROSITE-ProRule" id="PRU00042"/>
    </source>
</evidence>
<dbReference type="AlphaFoldDB" id="A0A0G4I5K0"/>
<keyword evidence="1" id="KW-0479">Metal-binding</keyword>
<evidence type="ECO:0000256" key="2">
    <source>
        <dbReference type="SAM" id="MobiDB-lite"/>
    </source>
</evidence>
<evidence type="ECO:0000259" key="4">
    <source>
        <dbReference type="PROSITE" id="PS50157"/>
    </source>
</evidence>
<reference evidence="5" key="1">
    <citation type="submission" date="2014-11" db="EMBL/GenBank/DDBJ databases">
        <authorList>
            <person name="Otto D Thomas"/>
            <person name="Naeem Raeece"/>
        </authorList>
    </citation>
    <scope>NUCLEOTIDE SEQUENCE</scope>
</reference>
<keyword evidence="1" id="KW-0863">Zinc-finger</keyword>
<gene>
    <name evidence="5" type="ORF">Cvel_1838</name>
</gene>
<feature type="chain" id="PRO_5005192363" description="C2H2-type domain-containing protein" evidence="3">
    <location>
        <begin position="17"/>
        <end position="500"/>
    </location>
</feature>
<dbReference type="InterPro" id="IPR013087">
    <property type="entry name" value="Znf_C2H2_type"/>
</dbReference>
<dbReference type="PhylomeDB" id="A0A0G4I5K0"/>
<organism evidence="5">
    <name type="scientific">Chromera velia CCMP2878</name>
    <dbReference type="NCBI Taxonomy" id="1169474"/>
    <lineage>
        <taxon>Eukaryota</taxon>
        <taxon>Sar</taxon>
        <taxon>Alveolata</taxon>
        <taxon>Colpodellida</taxon>
        <taxon>Chromeraceae</taxon>
        <taxon>Chromera</taxon>
    </lineage>
</organism>
<sequence>MHFSLLLSLLVGAATGVFLRDGPKKVSSSVLRRRFLRHWYRRSTEMQLQCGKNDAFWGRLRKRQTPPLLFLFAPDVTWVPTSRFVRSVHAVSVSESDHHENVLSRSSSEQPPLDSFYSPSSVGKKDKKRGKLTTQTVGGPTRAEADEEGEQDKECLKVSCRGDGEEVLVEIPVIEGLLVGGEGDAKRETAKLWKCNECGGLFKTMGGLHIHVTRKHRRKATTQRRHRSVKGRWRIQWVSVPIKDHCIAALCAAPGFELGTTASMGGHALSAKSVGGQFFVSMAEDECSAKSAGAATFVSMGDNALTARSAGAAAYVSMGDNALCAKSAGVAPFVSMGDNAFTAKSVGAAPFVSMGDDALSAKSAGAALIVSMGDDALTARSAGAAAYVSMGEYGITAKSAGAAPFVSIGEYALSAKSVGAAAYVSMGENALSAKSVGAAPSVSMGGYALGAKSAGSERSQLPVASPCREERSEARSLCDTKLAANDSGTTFINLPVWLML</sequence>
<keyword evidence="3" id="KW-0732">Signal</keyword>
<proteinExistence type="predicted"/>
<keyword evidence="1" id="KW-0862">Zinc</keyword>
<accession>A0A0G4I5K0</accession>
<feature type="region of interest" description="Disordered" evidence="2">
    <location>
        <begin position="99"/>
        <end position="150"/>
    </location>
</feature>